<feature type="compositionally biased region" description="Basic and acidic residues" evidence="1">
    <location>
        <begin position="127"/>
        <end position="160"/>
    </location>
</feature>
<feature type="region of interest" description="Disordered" evidence="1">
    <location>
        <begin position="1904"/>
        <end position="2004"/>
    </location>
</feature>
<feature type="compositionally biased region" description="Acidic residues" evidence="1">
    <location>
        <begin position="1732"/>
        <end position="1747"/>
    </location>
</feature>
<feature type="compositionally biased region" description="Basic and acidic residues" evidence="1">
    <location>
        <begin position="555"/>
        <end position="567"/>
    </location>
</feature>
<feature type="region of interest" description="Disordered" evidence="1">
    <location>
        <begin position="2624"/>
        <end position="2829"/>
    </location>
</feature>
<feature type="compositionally biased region" description="Basic and acidic residues" evidence="1">
    <location>
        <begin position="419"/>
        <end position="435"/>
    </location>
</feature>
<keyword evidence="3" id="KW-1185">Reference proteome</keyword>
<feature type="compositionally biased region" description="Basic and acidic residues" evidence="1">
    <location>
        <begin position="966"/>
        <end position="987"/>
    </location>
</feature>
<feature type="compositionally biased region" description="Basic and acidic residues" evidence="1">
    <location>
        <begin position="1171"/>
        <end position="1192"/>
    </location>
</feature>
<feature type="compositionally biased region" description="Polar residues" evidence="1">
    <location>
        <begin position="188"/>
        <end position="197"/>
    </location>
</feature>
<feature type="compositionally biased region" description="Basic and acidic residues" evidence="1">
    <location>
        <begin position="170"/>
        <end position="186"/>
    </location>
</feature>
<proteinExistence type="predicted"/>
<feature type="region of interest" description="Disordered" evidence="1">
    <location>
        <begin position="2850"/>
        <end position="2882"/>
    </location>
</feature>
<feature type="compositionally biased region" description="Polar residues" evidence="1">
    <location>
        <begin position="1844"/>
        <end position="1853"/>
    </location>
</feature>
<feature type="compositionally biased region" description="Basic and acidic residues" evidence="1">
    <location>
        <begin position="1679"/>
        <end position="1692"/>
    </location>
</feature>
<feature type="compositionally biased region" description="Basic and acidic residues" evidence="1">
    <location>
        <begin position="705"/>
        <end position="721"/>
    </location>
</feature>
<feature type="compositionally biased region" description="Basic and acidic residues" evidence="1">
    <location>
        <begin position="1858"/>
        <end position="1878"/>
    </location>
</feature>
<feature type="compositionally biased region" description="Basic and acidic residues" evidence="1">
    <location>
        <begin position="1007"/>
        <end position="1068"/>
    </location>
</feature>
<feature type="compositionally biased region" description="Basic and acidic residues" evidence="1">
    <location>
        <begin position="1214"/>
        <end position="1229"/>
    </location>
</feature>
<feature type="compositionally biased region" description="Basic and acidic residues" evidence="1">
    <location>
        <begin position="2120"/>
        <end position="2155"/>
    </location>
</feature>
<feature type="compositionally biased region" description="Basic and acidic residues" evidence="1">
    <location>
        <begin position="2692"/>
        <end position="2702"/>
    </location>
</feature>
<feature type="compositionally biased region" description="Basic and acidic residues" evidence="1">
    <location>
        <begin position="1701"/>
        <end position="1721"/>
    </location>
</feature>
<feature type="compositionally biased region" description="Basic and acidic residues" evidence="1">
    <location>
        <begin position="1519"/>
        <end position="1563"/>
    </location>
</feature>
<feature type="compositionally biased region" description="Polar residues" evidence="1">
    <location>
        <begin position="2476"/>
        <end position="2487"/>
    </location>
</feature>
<feature type="region of interest" description="Disordered" evidence="1">
    <location>
        <begin position="257"/>
        <end position="378"/>
    </location>
</feature>
<feature type="region of interest" description="Disordered" evidence="1">
    <location>
        <begin position="1617"/>
        <end position="1878"/>
    </location>
</feature>
<feature type="region of interest" description="Disordered" evidence="1">
    <location>
        <begin position="545"/>
        <end position="693"/>
    </location>
</feature>
<dbReference type="PANTHER" id="PTHR35511:SF2">
    <property type="entry name" value="A-KINASE ANCHOR-LIKE PROTEIN"/>
    <property type="match status" value="1"/>
</dbReference>
<feature type="region of interest" description="Disordered" evidence="1">
    <location>
        <begin position="127"/>
        <end position="238"/>
    </location>
</feature>
<dbReference type="Proteomes" id="UP000682877">
    <property type="component" value="Chromosome 7"/>
</dbReference>
<feature type="region of interest" description="Disordered" evidence="1">
    <location>
        <begin position="1367"/>
        <end position="1413"/>
    </location>
</feature>
<dbReference type="EMBL" id="LR999457">
    <property type="protein sequence ID" value="CAE6203891.1"/>
    <property type="molecule type" value="Genomic_DNA"/>
</dbReference>
<organism evidence="2 3">
    <name type="scientific">Arabidopsis arenosa</name>
    <name type="common">Sand rock-cress</name>
    <name type="synonym">Cardaminopsis arenosa</name>
    <dbReference type="NCBI Taxonomy" id="38785"/>
    <lineage>
        <taxon>Eukaryota</taxon>
        <taxon>Viridiplantae</taxon>
        <taxon>Streptophyta</taxon>
        <taxon>Embryophyta</taxon>
        <taxon>Tracheophyta</taxon>
        <taxon>Spermatophyta</taxon>
        <taxon>Magnoliopsida</taxon>
        <taxon>eudicotyledons</taxon>
        <taxon>Gunneridae</taxon>
        <taxon>Pentapetalae</taxon>
        <taxon>rosids</taxon>
        <taxon>malvids</taxon>
        <taxon>Brassicales</taxon>
        <taxon>Brassicaceae</taxon>
        <taxon>Camelineae</taxon>
        <taxon>Arabidopsis</taxon>
    </lineage>
</organism>
<protein>
    <submittedName>
        <fullName evidence="2">Uncharacterized protein</fullName>
    </submittedName>
</protein>
<feature type="compositionally biased region" description="Basic and acidic residues" evidence="1">
    <location>
        <begin position="2717"/>
        <end position="2727"/>
    </location>
</feature>
<feature type="compositionally biased region" description="Basic and acidic residues" evidence="1">
    <location>
        <begin position="341"/>
        <end position="369"/>
    </location>
</feature>
<feature type="region of interest" description="Disordered" evidence="1">
    <location>
        <begin position="403"/>
        <end position="505"/>
    </location>
</feature>
<evidence type="ECO:0000313" key="3">
    <source>
        <dbReference type="Proteomes" id="UP000682877"/>
    </source>
</evidence>
<feature type="compositionally biased region" description="Basic residues" evidence="1">
    <location>
        <begin position="2856"/>
        <end position="2868"/>
    </location>
</feature>
<feature type="region of interest" description="Disordered" evidence="1">
    <location>
        <begin position="2067"/>
        <end position="2281"/>
    </location>
</feature>
<feature type="compositionally biased region" description="Basic and acidic residues" evidence="1">
    <location>
        <begin position="1941"/>
        <end position="1958"/>
    </location>
</feature>
<evidence type="ECO:0000313" key="2">
    <source>
        <dbReference type="EMBL" id="CAE6203891.1"/>
    </source>
</evidence>
<feature type="compositionally biased region" description="Basic and acidic residues" evidence="1">
    <location>
        <begin position="2208"/>
        <end position="2224"/>
    </location>
</feature>
<feature type="compositionally biased region" description="Basic and acidic residues" evidence="1">
    <location>
        <begin position="925"/>
        <end position="946"/>
    </location>
</feature>
<feature type="compositionally biased region" description="Basic and acidic residues" evidence="1">
    <location>
        <begin position="661"/>
        <end position="684"/>
    </location>
</feature>
<feature type="compositionally biased region" description="Basic and acidic residues" evidence="1">
    <location>
        <begin position="731"/>
        <end position="750"/>
    </location>
</feature>
<feature type="compositionally biased region" description="Basic and acidic residues" evidence="1">
    <location>
        <begin position="1634"/>
        <end position="1666"/>
    </location>
</feature>
<feature type="compositionally biased region" description="Basic and acidic residues" evidence="1">
    <location>
        <begin position="1241"/>
        <end position="1278"/>
    </location>
</feature>
<feature type="compositionally biased region" description="Basic and acidic residues" evidence="1">
    <location>
        <begin position="2628"/>
        <end position="2684"/>
    </location>
</feature>
<feature type="compositionally biased region" description="Basic and acidic residues" evidence="1">
    <location>
        <begin position="2460"/>
        <end position="2474"/>
    </location>
</feature>
<feature type="compositionally biased region" description="Basic and acidic residues" evidence="1">
    <location>
        <begin position="2067"/>
        <end position="2076"/>
    </location>
</feature>
<feature type="compositionally biased region" description="Basic and acidic residues" evidence="1">
    <location>
        <begin position="581"/>
        <end position="595"/>
    </location>
</feature>
<feature type="compositionally biased region" description="Basic and acidic residues" evidence="1">
    <location>
        <begin position="1919"/>
        <end position="1932"/>
    </location>
</feature>
<feature type="compositionally biased region" description="Basic and acidic residues" evidence="1">
    <location>
        <begin position="1977"/>
        <end position="1992"/>
    </location>
</feature>
<feature type="region of interest" description="Disordered" evidence="1">
    <location>
        <begin position="2039"/>
        <end position="2058"/>
    </location>
</feature>
<feature type="compositionally biased region" description="Basic and acidic residues" evidence="1">
    <location>
        <begin position="1756"/>
        <end position="1782"/>
    </location>
</feature>
<feature type="compositionally biased region" description="Basic and acidic residues" evidence="1">
    <location>
        <begin position="2337"/>
        <end position="2347"/>
    </location>
</feature>
<feature type="compositionally biased region" description="Basic and acidic residues" evidence="1">
    <location>
        <begin position="2740"/>
        <end position="2803"/>
    </location>
</feature>
<feature type="compositionally biased region" description="Basic and acidic residues" evidence="1">
    <location>
        <begin position="1141"/>
        <end position="1155"/>
    </location>
</feature>
<feature type="compositionally biased region" description="Basic and acidic residues" evidence="1">
    <location>
        <begin position="2272"/>
        <end position="2281"/>
    </location>
</feature>
<gene>
    <name evidence="2" type="ORF">AARE701A_LOCUS20017</name>
</gene>
<feature type="region of interest" description="Disordered" evidence="1">
    <location>
        <begin position="2308"/>
        <end position="2390"/>
    </location>
</feature>
<feature type="compositionally biased region" description="Polar residues" evidence="1">
    <location>
        <begin position="1784"/>
        <end position="1804"/>
    </location>
</feature>
<dbReference type="PANTHER" id="PTHR35511">
    <property type="entry name" value="A-KINASE ANCHOR-LIKE PROTEIN"/>
    <property type="match status" value="1"/>
</dbReference>
<feature type="compositionally biased region" description="Basic and acidic residues" evidence="1">
    <location>
        <begin position="778"/>
        <end position="824"/>
    </location>
</feature>
<feature type="compositionally biased region" description="Basic and acidic residues" evidence="1">
    <location>
        <begin position="447"/>
        <end position="495"/>
    </location>
</feature>
<feature type="region of interest" description="Disordered" evidence="1">
    <location>
        <begin position="1171"/>
        <end position="1282"/>
    </location>
</feature>
<feature type="compositionally biased region" description="Basic and acidic residues" evidence="1">
    <location>
        <begin position="299"/>
        <end position="327"/>
    </location>
</feature>
<feature type="compositionally biased region" description="Basic and acidic residues" evidence="1">
    <location>
        <begin position="1487"/>
        <end position="1510"/>
    </location>
</feature>
<feature type="region of interest" description="Disordered" evidence="1">
    <location>
        <begin position="2402"/>
        <end position="2516"/>
    </location>
</feature>
<reference evidence="2" key="1">
    <citation type="submission" date="2021-01" db="EMBL/GenBank/DDBJ databases">
        <authorList>
            <person name="Bezrukov I."/>
        </authorList>
    </citation>
    <scope>NUCLEOTIDE SEQUENCE</scope>
</reference>
<name>A0A8S2AWH6_ARAAE</name>
<feature type="region of interest" description="Disordered" evidence="1">
    <location>
        <begin position="1436"/>
        <end position="1594"/>
    </location>
</feature>
<accession>A0A8S2AWH6</accession>
<feature type="compositionally biased region" description="Polar residues" evidence="1">
    <location>
        <begin position="1565"/>
        <end position="1586"/>
    </location>
</feature>
<feature type="compositionally biased region" description="Basic and acidic residues" evidence="1">
    <location>
        <begin position="616"/>
        <end position="651"/>
    </location>
</feature>
<feature type="region of interest" description="Disordered" evidence="1">
    <location>
        <begin position="1313"/>
        <end position="1342"/>
    </location>
</feature>
<feature type="compositionally biased region" description="Low complexity" evidence="1">
    <location>
        <begin position="2871"/>
        <end position="2882"/>
    </location>
</feature>
<evidence type="ECO:0000256" key="1">
    <source>
        <dbReference type="SAM" id="MobiDB-lite"/>
    </source>
</evidence>
<feature type="compositionally biased region" description="Basic and acidic residues" evidence="1">
    <location>
        <begin position="2356"/>
        <end position="2386"/>
    </location>
</feature>
<feature type="compositionally biased region" description="Basic and acidic residues" evidence="1">
    <location>
        <begin position="854"/>
        <end position="865"/>
    </location>
</feature>
<feature type="compositionally biased region" description="Basic and acidic residues" evidence="1">
    <location>
        <begin position="1816"/>
        <end position="1833"/>
    </location>
</feature>
<feature type="compositionally biased region" description="Acidic residues" evidence="1">
    <location>
        <begin position="2804"/>
        <end position="2815"/>
    </location>
</feature>
<feature type="compositionally biased region" description="Basic and acidic residues" evidence="1">
    <location>
        <begin position="1371"/>
        <end position="1392"/>
    </location>
</feature>
<feature type="region of interest" description="Disordered" evidence="1">
    <location>
        <begin position="705"/>
        <end position="1155"/>
    </location>
</feature>
<sequence>METGVVTIQEPVSTKAEVGEAPAGVILDKSSMEVHNINQGTVLDDEITSGDRRNNIVTGEADVVNGSGNKETEELEHEKGEVTKTISVVDDSQIVNDDQDSFFIHEPQSFNKATEDENIILSDVTLEKKKEDDTTGKPEEVSVEKPVIEEDHTETKHLPEQEEETGNISKAREDIPIETEKVKEETDSSTVETSVNGTEAEHNATVSVEEISRNGDNIVNAKVPEDQTATDGEPLHVVDNTKTVLLEVKKEEEDAEPLYKTVVDDANTTNNEETTAHESIILKGDNHQEEYAEPVEAIKNSDDAEQISREVTVDKEKQEDITQKTEEVQESPSVIETPTIKGEDIESKVSLDHEDKMSKDTKEQEHLFVRDVPVPQGDTLVTEAETADTSTVQEAEILKTNITEKEAIHSAIGGEEEGQETKENTKPSKDLKDDKEQEEIETIISSDEVRSSDVHGEVFGEHSEPYNSEIKDGSYGREESIEVKSKETVPEKETAADGESVHGTTQRVLFEAEKEEDKEEIKIDEEPKLNAIEKVETETVKTIVEDPEIVNNEETSVHESESLKENAEPLEAIKNSDDEEKISREVIVDRGKEEDITQNTEEIQERPSVIETSKIQGEDIESKASLELKEEVDQSSKDTEEHEHLLERDLPQCETLEVEAVETKEDTKPSLDLKEDKEKEETETIKAVISSDEVRSDVQEVVIAEHKDESHGREESVEVKSQETVQDENIEEKHEDHIDVPSKESEKCQDNEPETVLVSNTESHEKSEESPLDLALNVDKEELNDEKINVDGTKITEEQKGLDSNRAEAEQIDRNRTDEKEESPVAKPVSLPDFESVEQMQKPTLESPSEVSEESSKTVDEKIEEKTEEEVTVNQEGQVDGSYGLETKEETVSVPKSIELGEQPQEERSVIDPTPLQEESFLPNEQEKETKLEKHEPTNEEVKSDEVIEVLSASPSKELEGETVVEAEKIENIKEYEEEQAADKIQKSLETVETVESHSSLPSFSEEQEHGAVSEKIEAGEVKEEEPMVQIKSEDGETKSHERQEEFSKDVETKETTVVQDEKNRDIEPSLTEKYSMDQSQPEEQEKELSGNSENVVNETYALHSVEAAEEETATNGESLHDVETTKSVLLEVEKEEEDAEIKTDSEPRLDAIEREEIETVKTVVEDAKIDKNEEATVHESESLKGDDHQGENAESVEAIKNSDDAEQILSEVTGDREKEDDIAQKAEEVQESPRVIEIPKIQEEDIESKTSIELKEEVDQSSKDTEEPEHVLERDIPQCETETLEAEAVDTSTVQEAAILKTLDNNISETEAVHSEMGGAEEGQETKVATETSLDLKVGKEQKEAETVKAVIFSDEVRPSDQVDVQAEEFGEHTEPCSSEIKYESEGREESVEVNSKEIVQSVSSEEKDVNLLDIRSEESEKYQENEPDVFLVSKTESGDNFEEIPSTVEGAGLDETTQNQTLADVESVEKVHTPSLETPSELFEETSKTEDEKIKDKPKEEVTLHQEGQEEGSNGLETKEETVSVPESRELGEQAHEEELWLQNEQEKEVKLQKEQTKEEVSNDQQTPMGETSDQVIKVSSASLSEGPEDETLFEKIEDKEVDGEEQVADKIQKSLETVETVEPHSSLPSSSEEKEHKTVPEKTDGEKVKEAEPIGDMRERGLDFAETTHPSLPSVDQKEDIKAFDEEIHIPSVVTSTEKGETNKANETEDDKLDEHVDSSTSPMLSEKNDDETQTAEAEKENEEITVSTSKTSELETPKPEESKEDKSQEIAETIKDIEASDQTLPIETSHTDNTLSSELVSEQDDQTPKQVVEIHEEEPKDAHEVEATSDRNLPVETSHVDNTPSSQLSELDDQTLKQVDEIHEEETKEEHKLHAEEILPIEIIPRESSDEALASILASKEDGHVALQEDNCADGVRETKDIQEERSVFVETEESVGETKPKEPEDEIRDEHVETPTSPIILEENDSETLIAEAKKGNEDINETERTVALESSGTSKKSENVCIKQEEFVNHEAPKLEETKEEKSQEIPETAKAIETTIDQTPSLVSDKDDQTPKQVEEILEGETKETHKVQAEPILSTETVPRESFIEAPVSMLASGEDEPVTPQEGDYAGNTQEEPHVSVETKPKESEAEGIEKSDDQVEDESTKKTDVEVAELANDNPTEEAEHGDETYSTLPVVGILTQLQTTLESEREIDDSASSGENSIKEPTDQDQEQKKSDVEVDSNEIDSATGIIEAKTLQEDESGETEKIQEENGLAGKSLPIEESLQEEHKEEVKVQDGISREFEVNVEEKLQEETREIADYKGEIPEVLPGEKIVIPSSALPSEELEDVNSAEKQEEREPQQDVNASTSEKQKETHETVKDKIVDNIDEKKNEEVQDEKLQGLSATGDIEEIFSSEVKKDKEDASEVGVLGHDVVTPEVEKEEEPHSVLENVEEINESVTSEKQITDPVGVIKKASEAEHESHEEHVETQAISDDTKSNNGRDFPTEQAPKDQSDDVSADESLTKDVVGEQLQVPSSTVLDDFKENSNTEAVTDLAAVQNSCEVIQSHQSPIEETSFEVEKAQEDKNEETVDALITNVQVQDQPKDDFEAPAIEKEISQQEQKSNDLTDAQEDIGTYVKVQVPDDKLGDEDAIKDGVTVEEKNNTSENIDHEAAKEIYQEESKQTDTVKEEIKEKEINQESFNNVKKTDDVIDKTQPEIPGIESLSSVSKTQDKPEQKDEVPNQQSREITNEVPKLENPKIGEELQQKDGESENTKDLFSEVKDSEPARKSLSDHIQKVKGTNKIEEATTEPHIEEEPKTEEDENDDEDHEHKDDKTSPDSIVMVEAKDTISNIKTHKKSHGILSGVGSKVKHSISKVKKVLTGKSSHTTKPSSPK</sequence>